<organism evidence="1">
    <name type="scientific">Trypanosoma vivax (strain Y486)</name>
    <dbReference type="NCBI Taxonomy" id="1055687"/>
    <lineage>
        <taxon>Eukaryota</taxon>
        <taxon>Discoba</taxon>
        <taxon>Euglenozoa</taxon>
        <taxon>Kinetoplastea</taxon>
        <taxon>Metakinetoplastina</taxon>
        <taxon>Trypanosomatida</taxon>
        <taxon>Trypanosomatidae</taxon>
        <taxon>Trypanosoma</taxon>
        <taxon>Duttonella</taxon>
    </lineage>
</organism>
<dbReference type="VEuPathDB" id="TriTrypDB:TvY486_1005150"/>
<dbReference type="AlphaFoldDB" id="G0U6G0"/>
<sequence length="224" mass="24146">MFLHVSRSLLAEGTATLRHAVQVAYASGLLDGIPRGSSVDHEVSAPVRGEPLSLTVADLMGARYGPSLKDGIHGAYSNVGAARERICFAARCVEGASVGVSSDVSSCASIEGVVRRVECCRTVSVNAFVQLIIEIEEPGCCGHAMLGLPLAVRWRPSSEAGLRCVMGWSEEDSKRYEGRRLLVKGRLQSEERLDSCSHKLHSVPILQLPPTPSLDLTSLWFMDD</sequence>
<protein>
    <submittedName>
        <fullName evidence="1">Putative MP24, RNA editing complex protein</fullName>
    </submittedName>
</protein>
<name>G0U6G0_TRYVY</name>
<accession>G0U6G0</accession>
<evidence type="ECO:0000313" key="1">
    <source>
        <dbReference type="EMBL" id="CCC51464.1"/>
    </source>
</evidence>
<proteinExistence type="predicted"/>
<dbReference type="EMBL" id="HE573026">
    <property type="protein sequence ID" value="CCC51464.1"/>
    <property type="molecule type" value="Genomic_DNA"/>
</dbReference>
<gene>
    <name evidence="1" type="ORF">TVY486_1005150</name>
</gene>
<reference evidence="1" key="1">
    <citation type="journal article" date="2012" name="Proc. Natl. Acad. Sci. U.S.A.">
        <title>Antigenic diversity is generated by distinct evolutionary mechanisms in African trypanosome species.</title>
        <authorList>
            <person name="Jackson A.P."/>
            <person name="Berry A."/>
            <person name="Aslett M."/>
            <person name="Allison H.C."/>
            <person name="Burton P."/>
            <person name="Vavrova-Anderson J."/>
            <person name="Brown R."/>
            <person name="Browne H."/>
            <person name="Corton N."/>
            <person name="Hauser H."/>
            <person name="Gamble J."/>
            <person name="Gilderthorp R."/>
            <person name="Marcello L."/>
            <person name="McQuillan J."/>
            <person name="Otto T.D."/>
            <person name="Quail M.A."/>
            <person name="Sanders M.J."/>
            <person name="van Tonder A."/>
            <person name="Ginger M.L."/>
            <person name="Field M.C."/>
            <person name="Barry J.D."/>
            <person name="Hertz-Fowler C."/>
            <person name="Berriman M."/>
        </authorList>
    </citation>
    <scope>NUCLEOTIDE SEQUENCE</scope>
    <source>
        <strain evidence="1">Y486</strain>
    </source>
</reference>